<dbReference type="EnsemblPlants" id="Kaladp0095s0013.1.v1.1">
    <property type="protein sequence ID" value="Kaladp0095s0013.1.v1.1.CDS.1"/>
    <property type="gene ID" value="Kaladp0095s0013.v1.1"/>
</dbReference>
<evidence type="ECO:0000256" key="1">
    <source>
        <dbReference type="SAM" id="MobiDB-lite"/>
    </source>
</evidence>
<feature type="compositionally biased region" description="Acidic residues" evidence="1">
    <location>
        <begin position="44"/>
        <end position="53"/>
    </location>
</feature>
<proteinExistence type="predicted"/>
<reference evidence="2" key="1">
    <citation type="submission" date="2021-01" db="UniProtKB">
        <authorList>
            <consortium name="EnsemblPlants"/>
        </authorList>
    </citation>
    <scope>IDENTIFICATION</scope>
</reference>
<protein>
    <submittedName>
        <fullName evidence="2">Uncharacterized protein</fullName>
    </submittedName>
</protein>
<name>A0A7N0UYX8_KALFE</name>
<keyword evidence="3" id="KW-1185">Reference proteome</keyword>
<sequence>MYPVKKVYSYMQFSNFVTKLEWRMYNSQSPSLSDSEYENHGDTYVEEQSDSDLSDSSGQASIVKKILILMMIWVHHRLQIWMNLHCLK</sequence>
<organism evidence="2 3">
    <name type="scientific">Kalanchoe fedtschenkoi</name>
    <name type="common">Lavender scallops</name>
    <name type="synonym">South American air plant</name>
    <dbReference type="NCBI Taxonomy" id="63787"/>
    <lineage>
        <taxon>Eukaryota</taxon>
        <taxon>Viridiplantae</taxon>
        <taxon>Streptophyta</taxon>
        <taxon>Embryophyta</taxon>
        <taxon>Tracheophyta</taxon>
        <taxon>Spermatophyta</taxon>
        <taxon>Magnoliopsida</taxon>
        <taxon>eudicotyledons</taxon>
        <taxon>Gunneridae</taxon>
        <taxon>Pentapetalae</taxon>
        <taxon>Saxifragales</taxon>
        <taxon>Crassulaceae</taxon>
        <taxon>Kalanchoe</taxon>
    </lineage>
</organism>
<accession>A0A7N0UYX8</accession>
<dbReference type="Gramene" id="Kaladp0095s0013.1.v1.1">
    <property type="protein sequence ID" value="Kaladp0095s0013.1.v1.1.CDS.1"/>
    <property type="gene ID" value="Kaladp0095s0013.v1.1"/>
</dbReference>
<feature type="region of interest" description="Disordered" evidence="1">
    <location>
        <begin position="29"/>
        <end position="57"/>
    </location>
</feature>
<dbReference type="Proteomes" id="UP000594263">
    <property type="component" value="Unplaced"/>
</dbReference>
<evidence type="ECO:0000313" key="2">
    <source>
        <dbReference type="EnsemblPlants" id="Kaladp0095s0013.1.v1.1.CDS.1"/>
    </source>
</evidence>
<evidence type="ECO:0000313" key="3">
    <source>
        <dbReference type="Proteomes" id="UP000594263"/>
    </source>
</evidence>
<dbReference type="AlphaFoldDB" id="A0A7N0UYX8"/>